<comment type="caution">
    <text evidence="4">The sequence shown here is derived from an EMBL/GenBank/DDBJ whole genome shotgun (WGS) entry which is preliminary data.</text>
</comment>
<feature type="domain" description="DRBM" evidence="3">
    <location>
        <begin position="332"/>
        <end position="398"/>
    </location>
</feature>
<dbReference type="AlphaFoldDB" id="A0A834XYD4"/>
<evidence type="ECO:0000313" key="5">
    <source>
        <dbReference type="Proteomes" id="UP000639338"/>
    </source>
</evidence>
<dbReference type="EMBL" id="JACMRX010000002">
    <property type="protein sequence ID" value="KAF7995111.1"/>
    <property type="molecule type" value="Genomic_DNA"/>
</dbReference>
<feature type="region of interest" description="Disordered" evidence="2">
    <location>
        <begin position="99"/>
        <end position="124"/>
    </location>
</feature>
<dbReference type="OrthoDB" id="6363432at2759"/>
<reference evidence="4 5" key="1">
    <citation type="submission" date="2020-08" db="EMBL/GenBank/DDBJ databases">
        <title>Aphidius gifuensis genome sequencing and assembly.</title>
        <authorList>
            <person name="Du Z."/>
        </authorList>
    </citation>
    <scope>NUCLEOTIDE SEQUENCE [LARGE SCALE GENOMIC DNA]</scope>
    <source>
        <strain evidence="4">YNYX2018</strain>
        <tissue evidence="4">Adults</tissue>
    </source>
</reference>
<keyword evidence="5" id="KW-1185">Reference proteome</keyword>
<dbReference type="InterPro" id="IPR014720">
    <property type="entry name" value="dsRBD_dom"/>
</dbReference>
<evidence type="ECO:0000259" key="3">
    <source>
        <dbReference type="PROSITE" id="PS50137"/>
    </source>
</evidence>
<protein>
    <recommendedName>
        <fullName evidence="3">DRBM domain-containing protein</fullName>
    </recommendedName>
</protein>
<dbReference type="PROSITE" id="PS50137">
    <property type="entry name" value="DS_RBD"/>
    <property type="match status" value="2"/>
</dbReference>
<feature type="region of interest" description="Disordered" evidence="2">
    <location>
        <begin position="312"/>
        <end position="331"/>
    </location>
</feature>
<evidence type="ECO:0000313" key="4">
    <source>
        <dbReference type="EMBL" id="KAF7995111.1"/>
    </source>
</evidence>
<dbReference type="PANTHER" id="PTHR10910:SF62">
    <property type="entry name" value="AT07585P-RELATED"/>
    <property type="match status" value="1"/>
</dbReference>
<feature type="region of interest" description="Disordered" evidence="2">
    <location>
        <begin position="223"/>
        <end position="259"/>
    </location>
</feature>
<dbReference type="GO" id="GO:0005737">
    <property type="term" value="C:cytoplasm"/>
    <property type="evidence" value="ECO:0007669"/>
    <property type="project" value="TreeGrafter"/>
</dbReference>
<feature type="compositionally biased region" description="Polar residues" evidence="2">
    <location>
        <begin position="99"/>
        <end position="115"/>
    </location>
</feature>
<name>A0A834XYD4_APHGI</name>
<dbReference type="GO" id="GO:0010468">
    <property type="term" value="P:regulation of gene expression"/>
    <property type="evidence" value="ECO:0007669"/>
    <property type="project" value="UniProtKB-ARBA"/>
</dbReference>
<proteinExistence type="predicted"/>
<dbReference type="GO" id="GO:0005730">
    <property type="term" value="C:nucleolus"/>
    <property type="evidence" value="ECO:0007669"/>
    <property type="project" value="TreeGrafter"/>
</dbReference>
<dbReference type="PANTHER" id="PTHR10910">
    <property type="entry name" value="EUKARYOTE SPECIFIC DSRNA BINDING PROTEIN"/>
    <property type="match status" value="1"/>
</dbReference>
<keyword evidence="1" id="KW-0694">RNA-binding</keyword>
<feature type="region of interest" description="Disordered" evidence="2">
    <location>
        <begin position="1"/>
        <end position="36"/>
    </location>
</feature>
<dbReference type="Gene3D" id="3.30.160.20">
    <property type="match status" value="2"/>
</dbReference>
<dbReference type="GO" id="GO:0003723">
    <property type="term" value="F:RNA binding"/>
    <property type="evidence" value="ECO:0007669"/>
    <property type="project" value="UniProtKB-UniRule"/>
</dbReference>
<evidence type="ECO:0000256" key="2">
    <source>
        <dbReference type="SAM" id="MobiDB-lite"/>
    </source>
</evidence>
<dbReference type="Pfam" id="PF00035">
    <property type="entry name" value="dsrm"/>
    <property type="match status" value="2"/>
</dbReference>
<dbReference type="Proteomes" id="UP000639338">
    <property type="component" value="Unassembled WGS sequence"/>
</dbReference>
<feature type="compositionally biased region" description="Polar residues" evidence="2">
    <location>
        <begin position="1"/>
        <end position="14"/>
    </location>
</feature>
<dbReference type="SMART" id="SM00358">
    <property type="entry name" value="DSRM"/>
    <property type="match status" value="2"/>
</dbReference>
<gene>
    <name evidence="4" type="ORF">HCN44_004583</name>
</gene>
<evidence type="ECO:0000256" key="1">
    <source>
        <dbReference type="PROSITE-ProRule" id="PRU00266"/>
    </source>
</evidence>
<dbReference type="GO" id="GO:0006396">
    <property type="term" value="P:RNA processing"/>
    <property type="evidence" value="ECO:0007669"/>
    <property type="project" value="TreeGrafter"/>
</dbReference>
<sequence>MYTNNRNTTINQSFVPERGNVASNNQAPQFPPGNRAYNQQQAVIPGLSQQHQQQSNVQQVEQINQQQGKTIQAIGQQNNANNVLATPSPVFSQNEISTSDKLTTNNQDNDVSMDSTNDEPKWKRKKVPGIKVNRKLKRLRMDQRLKKTLMPKNAIMVLNEMKSGVQFVFPETPTQNSLFLVHAQLDGKTYVGQGLSKPLARQNAAENALKCLVLEKMETAAKLREENDKTKPSTADTSLQSLQTSMSSSTNQEQNDNISSMSSMMDCTNGIDEKDDIPWRALANFALYKLLNEWQNQGTVVLMPKNGVLSQQPPKAEVQKQPTVKELPENPDKIHPVMLLNQMRPGITYKELQRTGNSPNILFTLAVDTDGQTFTGTAKNKKEAKKNVAINALKVLYNVVYPDDDKNKNDSMDITIEKENNGVLDGFVVPQKQETTNPVN</sequence>
<dbReference type="SUPFAM" id="SSF54768">
    <property type="entry name" value="dsRNA-binding domain-like"/>
    <property type="match status" value="2"/>
</dbReference>
<organism evidence="4 5">
    <name type="scientific">Aphidius gifuensis</name>
    <name type="common">Parasitoid wasp</name>
    <dbReference type="NCBI Taxonomy" id="684658"/>
    <lineage>
        <taxon>Eukaryota</taxon>
        <taxon>Metazoa</taxon>
        <taxon>Ecdysozoa</taxon>
        <taxon>Arthropoda</taxon>
        <taxon>Hexapoda</taxon>
        <taxon>Insecta</taxon>
        <taxon>Pterygota</taxon>
        <taxon>Neoptera</taxon>
        <taxon>Endopterygota</taxon>
        <taxon>Hymenoptera</taxon>
        <taxon>Apocrita</taxon>
        <taxon>Ichneumonoidea</taxon>
        <taxon>Braconidae</taxon>
        <taxon>Aphidiinae</taxon>
        <taxon>Aphidius</taxon>
    </lineage>
</organism>
<feature type="domain" description="DRBM" evidence="3">
    <location>
        <begin position="150"/>
        <end position="214"/>
    </location>
</feature>
<accession>A0A834XYD4</accession>
<feature type="compositionally biased region" description="Low complexity" evidence="2">
    <location>
        <begin position="237"/>
        <end position="250"/>
    </location>
</feature>